<evidence type="ECO:0000256" key="1">
    <source>
        <dbReference type="ARBA" id="ARBA00011009"/>
    </source>
</evidence>
<dbReference type="GO" id="GO:0005975">
    <property type="term" value="P:carbohydrate metabolic process"/>
    <property type="evidence" value="ECO:0007669"/>
    <property type="project" value="InterPro"/>
</dbReference>
<dbReference type="GO" id="GO:0006650">
    <property type="term" value="P:glycerophospholipid metabolic process"/>
    <property type="evidence" value="ECO:0007669"/>
    <property type="project" value="UniProtKB-UniRule"/>
</dbReference>
<evidence type="ECO:0000256" key="8">
    <source>
        <dbReference type="ARBA" id="ARBA00023264"/>
    </source>
</evidence>
<comment type="catalytic activity">
    <reaction evidence="9">
        <text>sn-glycerol 3-phosphate + NADP(+) = dihydroxyacetone phosphate + NADPH + H(+)</text>
        <dbReference type="Rhea" id="RHEA:11096"/>
        <dbReference type="ChEBI" id="CHEBI:15378"/>
        <dbReference type="ChEBI" id="CHEBI:57597"/>
        <dbReference type="ChEBI" id="CHEBI:57642"/>
        <dbReference type="ChEBI" id="CHEBI:57783"/>
        <dbReference type="ChEBI" id="CHEBI:58349"/>
        <dbReference type="EC" id="1.1.1.94"/>
    </reaction>
    <physiologicalReaction direction="right-to-left" evidence="9">
        <dbReference type="Rhea" id="RHEA:11098"/>
    </physiologicalReaction>
</comment>
<dbReference type="FunFam" id="1.10.1040.10:FF:000001">
    <property type="entry name" value="Glycerol-3-phosphate dehydrogenase [NAD(P)+]"/>
    <property type="match status" value="1"/>
</dbReference>
<evidence type="ECO:0000313" key="23">
    <source>
        <dbReference type="Proteomes" id="UP000297288"/>
    </source>
</evidence>
<feature type="binding site" evidence="13">
    <location>
        <position position="101"/>
    </location>
    <ligand>
        <name>NADPH</name>
        <dbReference type="ChEBI" id="CHEBI:57783"/>
    </ligand>
</feature>
<dbReference type="Proteomes" id="UP000199322">
    <property type="component" value="Unassembled WGS sequence"/>
</dbReference>
<sequence>MNISILGSGSWGTSMGKVLANNGHSVKIWTRDEKVKNNINNGENPHFLPGITLPKNLIATTDIKKATDKTEVIVLAVPSQAVRSVIEKIDYKDQIIVNLSKGIEINTGYLISDVVKDVLKSENYFSLSGPSHAEEVARDIPTSVVLAGKEDKNIKKIQKEFSNVSFRIYTNPDLKGVEVSGAVKNIYAIAAGVIDSMGNWDNTKAALITRASVEMTRIGKYFGGKKETYAGLAGIGDLIVTCTSQHSRNRYFGEQLGRGKKLDEILESMNMVAEGIYTVKAVHNIALKNKIEMPIAQKLYEVIYNDINPKKAIHELMTRNLKSE</sequence>
<comment type="pathway">
    <text evidence="13">Membrane lipid metabolism; glycerophospholipid metabolism.</text>
</comment>
<evidence type="ECO:0000256" key="3">
    <source>
        <dbReference type="ARBA" id="ARBA00022857"/>
    </source>
</evidence>
<feature type="binding site" evidence="15">
    <location>
        <begin position="248"/>
        <end position="249"/>
    </location>
    <ligand>
        <name>substrate</name>
    </ligand>
</feature>
<dbReference type="FunFam" id="3.40.50.720:FF:000019">
    <property type="entry name" value="Glycerol-3-phosphate dehydrogenase [NAD(P)+]"/>
    <property type="match status" value="1"/>
</dbReference>
<dbReference type="NCBIfam" id="NF000940">
    <property type="entry name" value="PRK00094.1-2"/>
    <property type="match status" value="1"/>
</dbReference>
<keyword evidence="6 13" id="KW-0443">Lipid metabolism</keyword>
<dbReference type="Pfam" id="PF01210">
    <property type="entry name" value="NAD_Gly3P_dh_N"/>
    <property type="match status" value="1"/>
</dbReference>
<keyword evidence="4 13" id="KW-0560">Oxidoreductase</keyword>
<dbReference type="GO" id="GO:0047952">
    <property type="term" value="F:glycerol-3-phosphate dehydrogenase [NAD(P)+] activity"/>
    <property type="evidence" value="ECO:0007669"/>
    <property type="project" value="UniProtKB-UniRule"/>
</dbReference>
<feature type="binding site" evidence="13">
    <location>
        <position position="11"/>
    </location>
    <ligand>
        <name>NADPH</name>
        <dbReference type="ChEBI" id="CHEBI:57783"/>
    </ligand>
</feature>
<feature type="binding site" evidence="13">
    <location>
        <position position="101"/>
    </location>
    <ligand>
        <name>sn-glycerol 3-phosphate</name>
        <dbReference type="ChEBI" id="CHEBI:57597"/>
    </ligand>
</feature>
<dbReference type="EMBL" id="SRME01000002">
    <property type="protein sequence ID" value="TGG88443.1"/>
    <property type="molecule type" value="Genomic_DNA"/>
</dbReference>
<dbReference type="InterPro" id="IPR008927">
    <property type="entry name" value="6-PGluconate_DH-like_C_sf"/>
</dbReference>
<keyword evidence="13" id="KW-0547">Nucleotide-binding</keyword>
<organism evidence="20 22">
    <name type="scientific">Geotoga petraea</name>
    <dbReference type="NCBI Taxonomy" id="28234"/>
    <lineage>
        <taxon>Bacteria</taxon>
        <taxon>Thermotogati</taxon>
        <taxon>Thermotogota</taxon>
        <taxon>Thermotogae</taxon>
        <taxon>Petrotogales</taxon>
        <taxon>Petrotogaceae</taxon>
        <taxon>Geotoga</taxon>
    </lineage>
</organism>
<proteinExistence type="inferred from homology"/>
<feature type="domain" description="Glycerol-3-phosphate dehydrogenase NAD-dependent N-terminal" evidence="18">
    <location>
        <begin position="3"/>
        <end position="152"/>
    </location>
</feature>
<keyword evidence="7 13" id="KW-0594">Phospholipid biosynthesis</keyword>
<feature type="binding site" evidence="13">
    <location>
        <position position="274"/>
    </location>
    <ligand>
        <name>NADPH</name>
        <dbReference type="ChEBI" id="CHEBI:57783"/>
    </ligand>
</feature>
<name>A0A1G6K8R0_9BACT</name>
<dbReference type="Proteomes" id="UP000297288">
    <property type="component" value="Unassembled WGS sequence"/>
</dbReference>
<feature type="binding site" evidence="16">
    <location>
        <begin position="7"/>
        <end position="12"/>
    </location>
    <ligand>
        <name>NAD(+)</name>
        <dbReference type="ChEBI" id="CHEBI:57540"/>
    </ligand>
</feature>
<dbReference type="RefSeq" id="WP_091402942.1">
    <property type="nucleotide sequence ID" value="NZ_FMYV01000002.1"/>
</dbReference>
<feature type="binding site" evidence="16">
    <location>
        <position position="248"/>
    </location>
    <ligand>
        <name>NAD(+)</name>
        <dbReference type="ChEBI" id="CHEBI:57540"/>
    </ligand>
</feature>
<feature type="binding site" evidence="13">
    <location>
        <position position="237"/>
    </location>
    <ligand>
        <name>sn-glycerol 3-phosphate</name>
        <dbReference type="ChEBI" id="CHEBI:57597"/>
    </ligand>
</feature>
<feature type="binding site" evidence="13">
    <location>
        <position position="133"/>
    </location>
    <ligand>
        <name>NADPH</name>
        <dbReference type="ChEBI" id="CHEBI:57783"/>
    </ligand>
</feature>
<evidence type="ECO:0000256" key="15">
    <source>
        <dbReference type="PIRSR" id="PIRSR000114-2"/>
    </source>
</evidence>
<evidence type="ECO:0000256" key="6">
    <source>
        <dbReference type="ARBA" id="ARBA00023098"/>
    </source>
</evidence>
<evidence type="ECO:0000256" key="17">
    <source>
        <dbReference type="RuleBase" id="RU000437"/>
    </source>
</evidence>
<feature type="binding site" evidence="13">
    <location>
        <position position="31"/>
    </location>
    <ligand>
        <name>NADPH</name>
        <dbReference type="ChEBI" id="CHEBI:57783"/>
    </ligand>
</feature>
<dbReference type="PANTHER" id="PTHR11728:SF1">
    <property type="entry name" value="GLYCEROL-3-PHOSPHATE DEHYDROGENASE [NAD(+)] 2, CHLOROPLASTIC"/>
    <property type="match status" value="1"/>
</dbReference>
<feature type="binding site" evidence="15">
    <location>
        <position position="101"/>
    </location>
    <ligand>
        <name>substrate</name>
    </ligand>
</feature>
<dbReference type="InterPro" id="IPR036291">
    <property type="entry name" value="NAD(P)-bd_dom_sf"/>
</dbReference>
<dbReference type="HAMAP" id="MF_00394">
    <property type="entry name" value="NAD_Glyc3P_dehydrog"/>
    <property type="match status" value="1"/>
</dbReference>
<dbReference type="PRINTS" id="PR00077">
    <property type="entry name" value="GPDHDRGNASE"/>
</dbReference>
<evidence type="ECO:0000313" key="21">
    <source>
        <dbReference type="EMBL" id="TGG88443.1"/>
    </source>
</evidence>
<feature type="binding site" evidence="13">
    <location>
        <position position="131"/>
    </location>
    <ligand>
        <name>sn-glycerol 3-phosphate</name>
        <dbReference type="ChEBI" id="CHEBI:57597"/>
    </ligand>
</feature>
<protein>
    <recommendedName>
        <fullName evidence="11 13">Glycerol-3-phosphate dehydrogenase [NAD(P)+]</fullName>
        <ecNumber evidence="10 13">1.1.1.94</ecNumber>
    </recommendedName>
    <alternativeName>
        <fullName evidence="13">NAD(P)(+)-dependent glycerol-3-phosphate dehydrogenase</fullName>
    </alternativeName>
    <alternativeName>
        <fullName evidence="12 13">NAD(P)H-dependent dihydroxyacetone-phosphate reductase</fullName>
    </alternativeName>
</protein>
<keyword evidence="8 13" id="KW-1208">Phospholipid metabolism</keyword>
<dbReference type="PIRSF" id="PIRSF000114">
    <property type="entry name" value="Glycerol-3-P_dh"/>
    <property type="match status" value="1"/>
</dbReference>
<evidence type="ECO:0000313" key="22">
    <source>
        <dbReference type="Proteomes" id="UP000199322"/>
    </source>
</evidence>
<dbReference type="Gene3D" id="1.10.1040.10">
    <property type="entry name" value="N-(1-d-carboxylethyl)-l-norvaline Dehydrogenase, domain 2"/>
    <property type="match status" value="1"/>
</dbReference>
<gene>
    <name evidence="13" type="primary">gpsA</name>
    <name evidence="21" type="ORF">E4650_05205</name>
    <name evidence="20" type="ORF">SAMN04488588_0760</name>
</gene>
<dbReference type="InterPro" id="IPR006168">
    <property type="entry name" value="G3P_DH_NAD-dep"/>
</dbReference>
<evidence type="ECO:0000256" key="7">
    <source>
        <dbReference type="ARBA" id="ARBA00023209"/>
    </source>
</evidence>
<dbReference type="OrthoDB" id="9812273at2"/>
<dbReference type="GO" id="GO:0046167">
    <property type="term" value="P:glycerol-3-phosphate biosynthetic process"/>
    <property type="evidence" value="ECO:0007669"/>
    <property type="project" value="UniProtKB-UniRule"/>
</dbReference>
<dbReference type="Gene3D" id="3.40.50.720">
    <property type="entry name" value="NAD(P)-binding Rossmann-like Domain"/>
    <property type="match status" value="1"/>
</dbReference>
<feature type="binding site" evidence="13">
    <location>
        <position position="272"/>
    </location>
    <ligand>
        <name>NADPH</name>
        <dbReference type="ChEBI" id="CHEBI:57783"/>
    </ligand>
</feature>
<evidence type="ECO:0000256" key="5">
    <source>
        <dbReference type="ARBA" id="ARBA00023027"/>
    </source>
</evidence>
<dbReference type="EMBL" id="FMYV01000002">
    <property type="protein sequence ID" value="SDC26696.1"/>
    <property type="molecule type" value="Genomic_DNA"/>
</dbReference>
<evidence type="ECO:0000256" key="10">
    <source>
        <dbReference type="ARBA" id="ARBA00066687"/>
    </source>
</evidence>
<dbReference type="EC" id="1.1.1.94" evidence="10 13"/>
<dbReference type="STRING" id="28234.SAMN04488588_0760"/>
<dbReference type="GO" id="GO:0005829">
    <property type="term" value="C:cytosol"/>
    <property type="evidence" value="ECO:0007669"/>
    <property type="project" value="TreeGrafter"/>
</dbReference>
<dbReference type="InterPro" id="IPR013328">
    <property type="entry name" value="6PGD_dom2"/>
</dbReference>
<dbReference type="GO" id="GO:0008654">
    <property type="term" value="P:phospholipid biosynthetic process"/>
    <property type="evidence" value="ECO:0007669"/>
    <property type="project" value="UniProtKB-KW"/>
</dbReference>
<dbReference type="AlphaFoldDB" id="A0A1G6K8R0"/>
<dbReference type="UniPathway" id="UPA00940"/>
<feature type="binding site" evidence="13">
    <location>
        <position position="184"/>
    </location>
    <ligand>
        <name>sn-glycerol 3-phosphate</name>
        <dbReference type="ChEBI" id="CHEBI:57597"/>
    </ligand>
</feature>
<evidence type="ECO:0000256" key="12">
    <source>
        <dbReference type="ARBA" id="ARBA00080511"/>
    </source>
</evidence>
<evidence type="ECO:0000256" key="2">
    <source>
        <dbReference type="ARBA" id="ARBA00022516"/>
    </source>
</evidence>
<dbReference type="SUPFAM" id="SSF48179">
    <property type="entry name" value="6-phosphogluconate dehydrogenase C-terminal domain-like"/>
    <property type="match status" value="1"/>
</dbReference>
<evidence type="ECO:0000259" key="19">
    <source>
        <dbReference type="Pfam" id="PF07479"/>
    </source>
</evidence>
<feature type="binding site" evidence="13">
    <location>
        <position position="248"/>
    </location>
    <ligand>
        <name>NADPH</name>
        <dbReference type="ChEBI" id="CHEBI:57783"/>
    </ligand>
</feature>
<keyword evidence="3 13" id="KW-0521">NADP</keyword>
<comment type="subcellular location">
    <subcellularLocation>
        <location evidence="13">Cytoplasm</location>
    </subcellularLocation>
</comment>
<feature type="binding site" evidence="13">
    <location>
        <position position="247"/>
    </location>
    <ligand>
        <name>sn-glycerol 3-phosphate</name>
        <dbReference type="ChEBI" id="CHEBI:57597"/>
    </ligand>
</feature>
<evidence type="ECO:0000256" key="9">
    <source>
        <dbReference type="ARBA" id="ARBA00052716"/>
    </source>
</evidence>
<keyword evidence="2 13" id="KW-0444">Lipid biosynthesis</keyword>
<dbReference type="GO" id="GO:0046168">
    <property type="term" value="P:glycerol-3-phosphate catabolic process"/>
    <property type="evidence" value="ECO:0007669"/>
    <property type="project" value="InterPro"/>
</dbReference>
<reference evidence="20 22" key="1">
    <citation type="submission" date="2016-10" db="EMBL/GenBank/DDBJ databases">
        <authorList>
            <person name="de Groot N.N."/>
        </authorList>
    </citation>
    <scope>NUCLEOTIDE SEQUENCE [LARGE SCALE GENOMIC DNA]</scope>
    <source>
        <strain evidence="20 22">WG14</strain>
    </source>
</reference>
<reference evidence="21 23" key="2">
    <citation type="submission" date="2019-04" db="EMBL/GenBank/DDBJ databases">
        <title>Draft genome sequence data and analysis of a Fermenting Bacterium, Geotoga petraea strain HO-Geo1, isolated from heavy-oil petroleum reservoir in Russia.</title>
        <authorList>
            <person name="Grouzdev D.S."/>
            <person name="Semenova E.M."/>
            <person name="Sokolova D.S."/>
            <person name="Tourova T.P."/>
            <person name="Poltaraus A.B."/>
            <person name="Nazina T.N."/>
        </authorList>
    </citation>
    <scope>NUCLEOTIDE SEQUENCE [LARGE SCALE GENOMIC DNA]</scope>
    <source>
        <strain evidence="21 23">HO-Geo1</strain>
    </source>
</reference>
<dbReference type="GO" id="GO:0051287">
    <property type="term" value="F:NAD binding"/>
    <property type="evidence" value="ECO:0007669"/>
    <property type="project" value="InterPro"/>
</dbReference>
<feature type="binding site" evidence="13">
    <location>
        <position position="248"/>
    </location>
    <ligand>
        <name>sn-glycerol 3-phosphate</name>
        <dbReference type="ChEBI" id="CHEBI:57597"/>
    </ligand>
</feature>
<feature type="active site" description="Proton acceptor" evidence="13 14">
    <location>
        <position position="184"/>
    </location>
</feature>
<dbReference type="NCBIfam" id="NF000942">
    <property type="entry name" value="PRK00094.1-4"/>
    <property type="match status" value="1"/>
</dbReference>
<evidence type="ECO:0000259" key="18">
    <source>
        <dbReference type="Pfam" id="PF01210"/>
    </source>
</evidence>
<feature type="binding site" evidence="13">
    <location>
        <position position="249"/>
    </location>
    <ligand>
        <name>sn-glycerol 3-phosphate</name>
        <dbReference type="ChEBI" id="CHEBI:57597"/>
    </ligand>
</feature>
<comment type="catalytic activity">
    <reaction evidence="13">
        <text>sn-glycerol 3-phosphate + NAD(+) = dihydroxyacetone phosphate + NADH + H(+)</text>
        <dbReference type="Rhea" id="RHEA:11092"/>
        <dbReference type="ChEBI" id="CHEBI:15378"/>
        <dbReference type="ChEBI" id="CHEBI:57540"/>
        <dbReference type="ChEBI" id="CHEBI:57597"/>
        <dbReference type="ChEBI" id="CHEBI:57642"/>
        <dbReference type="ChEBI" id="CHEBI:57945"/>
        <dbReference type="EC" id="1.1.1.94"/>
    </reaction>
</comment>
<keyword evidence="13" id="KW-0963">Cytoplasm</keyword>
<feature type="binding site" evidence="13">
    <location>
        <position position="129"/>
    </location>
    <ligand>
        <name>sn-glycerol 3-phosphate</name>
        <dbReference type="ChEBI" id="CHEBI:57597"/>
    </ligand>
</feature>
<evidence type="ECO:0000256" key="13">
    <source>
        <dbReference type="HAMAP-Rule" id="MF_00394"/>
    </source>
</evidence>
<comment type="similarity">
    <text evidence="1 13 17">Belongs to the NAD-dependent glycerol-3-phosphate dehydrogenase family.</text>
</comment>
<dbReference type="InterPro" id="IPR011128">
    <property type="entry name" value="G3P_DH_NAD-dep_N"/>
</dbReference>
<accession>A0A1G6K8R0</accession>
<dbReference type="SUPFAM" id="SSF51735">
    <property type="entry name" value="NAD(P)-binding Rossmann-fold domains"/>
    <property type="match status" value="1"/>
</dbReference>
<evidence type="ECO:0000313" key="20">
    <source>
        <dbReference type="EMBL" id="SDC26696.1"/>
    </source>
</evidence>
<evidence type="ECO:0000256" key="4">
    <source>
        <dbReference type="ARBA" id="ARBA00023002"/>
    </source>
</evidence>
<dbReference type="InterPro" id="IPR006109">
    <property type="entry name" value="G3P_DH_NAD-dep_C"/>
</dbReference>
<feature type="binding site" evidence="16">
    <location>
        <position position="133"/>
    </location>
    <ligand>
        <name>NAD(+)</name>
        <dbReference type="ChEBI" id="CHEBI:57540"/>
    </ligand>
</feature>
<feature type="binding site" evidence="13">
    <location>
        <position position="10"/>
    </location>
    <ligand>
        <name>NADPH</name>
        <dbReference type="ChEBI" id="CHEBI:57783"/>
    </ligand>
</feature>
<dbReference type="Pfam" id="PF07479">
    <property type="entry name" value="NAD_Gly3P_dh_C"/>
    <property type="match status" value="1"/>
</dbReference>
<evidence type="ECO:0000256" key="11">
    <source>
        <dbReference type="ARBA" id="ARBA00069372"/>
    </source>
</evidence>
<evidence type="ECO:0000256" key="16">
    <source>
        <dbReference type="PIRSR" id="PIRSR000114-3"/>
    </source>
</evidence>
<keyword evidence="5 13" id="KW-0520">NAD</keyword>
<dbReference type="PANTHER" id="PTHR11728">
    <property type="entry name" value="GLYCEROL-3-PHOSPHATE DEHYDROGENASE"/>
    <property type="match status" value="1"/>
</dbReference>
<feature type="domain" description="Glycerol-3-phosphate dehydrogenase NAD-dependent C-terminal" evidence="19">
    <location>
        <begin position="173"/>
        <end position="313"/>
    </location>
</feature>
<evidence type="ECO:0000256" key="14">
    <source>
        <dbReference type="PIRSR" id="PIRSR000114-1"/>
    </source>
</evidence>
<keyword evidence="22" id="KW-1185">Reference proteome</keyword>
<comment type="caution">
    <text evidence="13">Lacks conserved residue(s) required for the propagation of feature annotation.</text>
</comment>
<comment type="function">
    <text evidence="13">Catalyzes the reduction of the glycolytic intermediate dihydroxyacetone phosphate (DHAP) to sn-glycerol 3-phosphate (G3P), the key precursor for phospholipid synthesis.</text>
</comment>